<evidence type="ECO:0000313" key="3">
    <source>
        <dbReference type="Proteomes" id="UP000735302"/>
    </source>
</evidence>
<gene>
    <name evidence="2" type="ORF">PoB_005080000</name>
</gene>
<dbReference type="Proteomes" id="UP000735302">
    <property type="component" value="Unassembled WGS sequence"/>
</dbReference>
<evidence type="ECO:0000256" key="1">
    <source>
        <dbReference type="SAM" id="MobiDB-lite"/>
    </source>
</evidence>
<sequence>MGRLYTTNPQQGDFKLSGPRSGQDAGGGVRTRDRSVPADLPTSPVVYKKSYGRSHTVDPRQAGLKPARGKALADERLNSLALCTT</sequence>
<evidence type="ECO:0000313" key="2">
    <source>
        <dbReference type="EMBL" id="GFO24295.1"/>
    </source>
</evidence>
<organism evidence="2 3">
    <name type="scientific">Plakobranchus ocellatus</name>
    <dbReference type="NCBI Taxonomy" id="259542"/>
    <lineage>
        <taxon>Eukaryota</taxon>
        <taxon>Metazoa</taxon>
        <taxon>Spiralia</taxon>
        <taxon>Lophotrochozoa</taxon>
        <taxon>Mollusca</taxon>
        <taxon>Gastropoda</taxon>
        <taxon>Heterobranchia</taxon>
        <taxon>Euthyneura</taxon>
        <taxon>Panpulmonata</taxon>
        <taxon>Sacoglossa</taxon>
        <taxon>Placobranchoidea</taxon>
        <taxon>Plakobranchidae</taxon>
        <taxon>Plakobranchus</taxon>
    </lineage>
</organism>
<protein>
    <submittedName>
        <fullName evidence="2">Uncharacterized protein</fullName>
    </submittedName>
</protein>
<feature type="region of interest" description="Disordered" evidence="1">
    <location>
        <begin position="1"/>
        <end position="70"/>
    </location>
</feature>
<comment type="caution">
    <text evidence="2">The sequence shown here is derived from an EMBL/GenBank/DDBJ whole genome shotgun (WGS) entry which is preliminary data.</text>
</comment>
<proteinExistence type="predicted"/>
<keyword evidence="3" id="KW-1185">Reference proteome</keyword>
<accession>A0AAV4BV30</accession>
<reference evidence="2 3" key="1">
    <citation type="journal article" date="2021" name="Elife">
        <title>Chloroplast acquisition without the gene transfer in kleptoplastic sea slugs, Plakobranchus ocellatus.</title>
        <authorList>
            <person name="Maeda T."/>
            <person name="Takahashi S."/>
            <person name="Yoshida T."/>
            <person name="Shimamura S."/>
            <person name="Takaki Y."/>
            <person name="Nagai Y."/>
            <person name="Toyoda A."/>
            <person name="Suzuki Y."/>
            <person name="Arimoto A."/>
            <person name="Ishii H."/>
            <person name="Satoh N."/>
            <person name="Nishiyama T."/>
            <person name="Hasebe M."/>
            <person name="Maruyama T."/>
            <person name="Minagawa J."/>
            <person name="Obokata J."/>
            <person name="Shigenobu S."/>
        </authorList>
    </citation>
    <scope>NUCLEOTIDE SEQUENCE [LARGE SCALE GENOMIC DNA]</scope>
</reference>
<name>A0AAV4BV30_9GAST</name>
<dbReference type="AlphaFoldDB" id="A0AAV4BV30"/>
<feature type="compositionally biased region" description="Polar residues" evidence="1">
    <location>
        <begin position="1"/>
        <end position="11"/>
    </location>
</feature>
<dbReference type="EMBL" id="BLXT01005611">
    <property type="protein sequence ID" value="GFO24295.1"/>
    <property type="molecule type" value="Genomic_DNA"/>
</dbReference>